<accession>A0A8S0YTU4</accession>
<dbReference type="EMBL" id="CADEBC010000135">
    <property type="protein sequence ID" value="CAB3223244.1"/>
    <property type="molecule type" value="Genomic_DNA"/>
</dbReference>
<feature type="transmembrane region" description="Helical" evidence="5">
    <location>
        <begin position="172"/>
        <end position="190"/>
    </location>
</feature>
<dbReference type="Gene3D" id="1.20.1070.10">
    <property type="entry name" value="Rhodopsin 7-helix transmembrane proteins"/>
    <property type="match status" value="1"/>
</dbReference>
<sequence>MKIHILLMYDKSHIRTNKSLQSVFKLVPNLMKDDIFAKNALWWYRAYLTDDGRLFLKLPNVYNRWKEIQTNHFCVEMKGNKTRPVFMVEYEIDQLRNPSTYKKWALVVSVICLSMALVVYSVVRELRDLNGVILMIQLCCLIVTFITNCILESFNTMTLRMSEILYVSFFHYFFKVSSFSWTNILFYRLLMTSYRSKELPVSWTKQLTKYSAYAFGLPFFMTILTATIELSDMTDTPSFVTPQVQNRGNFSFQEMESLYYLYFPLLVLLSFNWIVCFAKVIEFCKKSKQFRPVVGTHPVDDELNRPMQFVKLNTLLTAYALVEMLTVIFLKGQPLGSDSTKAEMCADVRSGDEERYFSARVYSPKLCGAAYWLDWSGDVCWLGRRCALVRAELSCVLLRDGFF</sequence>
<evidence type="ECO:0000313" key="7">
    <source>
        <dbReference type="EMBL" id="CAB3247979.1"/>
    </source>
</evidence>
<dbReference type="OrthoDB" id="7479960at2759"/>
<keyword evidence="4 5" id="KW-0472">Membrane</keyword>
<dbReference type="Proteomes" id="UP000494256">
    <property type="component" value="Unassembled WGS sequence"/>
</dbReference>
<proteinExistence type="predicted"/>
<reference evidence="8 9" key="1">
    <citation type="submission" date="2020-04" db="EMBL/GenBank/DDBJ databases">
        <authorList>
            <person name="Wallbank WR R."/>
            <person name="Pardo Diaz C."/>
            <person name="Kozak K."/>
            <person name="Martin S."/>
            <person name="Jiggins C."/>
            <person name="Moest M."/>
            <person name="Warren A I."/>
            <person name="Byers J.R.P. K."/>
            <person name="Montejo-Kovacevich G."/>
            <person name="Yen C E."/>
        </authorList>
    </citation>
    <scope>NUCLEOTIDE SEQUENCE [LARGE SCALE GENOMIC DNA]</scope>
</reference>
<keyword evidence="3 5" id="KW-1133">Transmembrane helix</keyword>
<gene>
    <name evidence="7" type="ORF">APLA_LOCUS12265</name>
    <name evidence="6" type="ORF">APLA_LOCUS1528</name>
</gene>
<dbReference type="PANTHER" id="PTHR46953:SF1">
    <property type="entry name" value="G-PROTEIN COUPLED RECEPTOR MTH-LIKE 1-RELATED"/>
    <property type="match status" value="1"/>
</dbReference>
<protein>
    <submittedName>
        <fullName evidence="6">Uncharacterized protein</fullName>
    </submittedName>
</protein>
<feature type="transmembrane region" description="Helical" evidence="5">
    <location>
        <begin position="210"/>
        <end position="228"/>
    </location>
</feature>
<evidence type="ECO:0000256" key="2">
    <source>
        <dbReference type="ARBA" id="ARBA00022692"/>
    </source>
</evidence>
<dbReference type="Pfam" id="PF00002">
    <property type="entry name" value="7tm_2"/>
    <property type="match status" value="1"/>
</dbReference>
<evidence type="ECO:0000313" key="8">
    <source>
        <dbReference type="Proteomes" id="UP000494106"/>
    </source>
</evidence>
<dbReference type="EMBL" id="CADEBD010000337">
    <property type="protein sequence ID" value="CAB3247979.1"/>
    <property type="molecule type" value="Genomic_DNA"/>
</dbReference>
<dbReference type="Proteomes" id="UP000494106">
    <property type="component" value="Unassembled WGS sequence"/>
</dbReference>
<dbReference type="AlphaFoldDB" id="A0A8S0YTU4"/>
<dbReference type="InterPro" id="IPR052808">
    <property type="entry name" value="GPCR_Mth-like"/>
</dbReference>
<evidence type="ECO:0000256" key="3">
    <source>
        <dbReference type="ARBA" id="ARBA00022989"/>
    </source>
</evidence>
<evidence type="ECO:0000256" key="4">
    <source>
        <dbReference type="ARBA" id="ARBA00023136"/>
    </source>
</evidence>
<name>A0A8S0YTU4_ARCPL</name>
<dbReference type="GO" id="GO:0004930">
    <property type="term" value="F:G protein-coupled receptor activity"/>
    <property type="evidence" value="ECO:0007669"/>
    <property type="project" value="InterPro"/>
</dbReference>
<evidence type="ECO:0000313" key="6">
    <source>
        <dbReference type="EMBL" id="CAB3223244.1"/>
    </source>
</evidence>
<feature type="transmembrane region" description="Helical" evidence="5">
    <location>
        <begin position="104"/>
        <end position="123"/>
    </location>
</feature>
<dbReference type="GO" id="GO:0016020">
    <property type="term" value="C:membrane"/>
    <property type="evidence" value="ECO:0007669"/>
    <property type="project" value="UniProtKB-SubCell"/>
</dbReference>
<evidence type="ECO:0000313" key="9">
    <source>
        <dbReference type="Proteomes" id="UP000494256"/>
    </source>
</evidence>
<organism evidence="6 8">
    <name type="scientific">Arctia plantaginis</name>
    <name type="common">Wood tiger moth</name>
    <name type="synonym">Phalaena plantaginis</name>
    <dbReference type="NCBI Taxonomy" id="874455"/>
    <lineage>
        <taxon>Eukaryota</taxon>
        <taxon>Metazoa</taxon>
        <taxon>Ecdysozoa</taxon>
        <taxon>Arthropoda</taxon>
        <taxon>Hexapoda</taxon>
        <taxon>Insecta</taxon>
        <taxon>Pterygota</taxon>
        <taxon>Neoptera</taxon>
        <taxon>Endopterygota</taxon>
        <taxon>Lepidoptera</taxon>
        <taxon>Glossata</taxon>
        <taxon>Ditrysia</taxon>
        <taxon>Noctuoidea</taxon>
        <taxon>Erebidae</taxon>
        <taxon>Arctiinae</taxon>
        <taxon>Arctia</taxon>
    </lineage>
</organism>
<dbReference type="PANTHER" id="PTHR46953">
    <property type="entry name" value="G-PROTEIN COUPLED RECEPTOR MTH-LIKE 1-RELATED"/>
    <property type="match status" value="1"/>
</dbReference>
<evidence type="ECO:0000256" key="5">
    <source>
        <dbReference type="SAM" id="Phobius"/>
    </source>
</evidence>
<comment type="subcellular location">
    <subcellularLocation>
        <location evidence="1">Membrane</location>
        <topology evidence="1">Multi-pass membrane protein</topology>
    </subcellularLocation>
</comment>
<keyword evidence="2 5" id="KW-0812">Transmembrane</keyword>
<evidence type="ECO:0000256" key="1">
    <source>
        <dbReference type="ARBA" id="ARBA00004141"/>
    </source>
</evidence>
<comment type="caution">
    <text evidence="6">The sequence shown here is derived from an EMBL/GenBank/DDBJ whole genome shotgun (WGS) entry which is preliminary data.</text>
</comment>
<keyword evidence="8" id="KW-1185">Reference proteome</keyword>
<dbReference type="InterPro" id="IPR000832">
    <property type="entry name" value="GPCR_2_secretin-like"/>
</dbReference>
<feature type="transmembrane region" description="Helical" evidence="5">
    <location>
        <begin position="259"/>
        <end position="281"/>
    </location>
</feature>
<feature type="transmembrane region" description="Helical" evidence="5">
    <location>
        <begin position="129"/>
        <end position="151"/>
    </location>
</feature>